<comment type="caution">
    <text evidence="1">The sequence shown here is derived from an EMBL/GenBank/DDBJ whole genome shotgun (WGS) entry which is preliminary data.</text>
</comment>
<gene>
    <name evidence="1" type="ORF">BDR25DRAFT_169500</name>
</gene>
<keyword evidence="2" id="KW-1185">Reference proteome</keyword>
<evidence type="ECO:0000313" key="2">
    <source>
        <dbReference type="Proteomes" id="UP000799755"/>
    </source>
</evidence>
<feature type="non-terminal residue" evidence="1">
    <location>
        <position position="753"/>
    </location>
</feature>
<sequence length="753" mass="85374">MSSSEEAQALGRSEFWDERYAKADGDKPTHEWFRDFDALEPFFEKYLFKERGVEGKGGRVLHLGSGDSTVPYSLLERGYINQLCIDFSKVVVELMKSRHIGKPQVEWKVGDVRNMTEIDTKSVDVAFDKGTLDAMIYGSPWSPPEEVLENSGRYVNEVGLTLTKTQGLQVLFEQLHSSNEKSKEESLFRRGARKLRSTLDVLGGSMSLASPLAALDPIVNNAFGIIQSVMTIAIGVCGAEEKFQEHIQGMLERIPIIERCDDIWDSTRSPGSLIFQVLVRIYTDLLDFYFEAMDVLNSDNFFVGLQKSRFRQRLPEIVSSFTHNTEQLDKLINLEALALIQKIDDDHKEVEYYNSLKQRADEACMWIISTIDFREWLKDSNDGLSIPSSKFFILFGDMGSGKSVTTGFVVDFLISHPALSGSLKPFVCVYYCKNDNETNKARNIYRSILSQILTRMGQLKSIFMKWYTEAQAKNTISGRLLTLDELAYAVTLRMEEKNISSLSDLEESRVGSAGLLELISPFVSVVGTTGGAIVRIVHQSLKDLIVREAPADWGSHDNTTPESMEQRKSKLHSSLLHCCIKYLLLGDLEEKDLFPEEKLEAMERQAYDLEFLGHFNMDVDENQPNEPRSPNRSSFGQAQTRDFDPELAGFGKFYTYAACYWTEHFKQCSPDALPDVRDISKLARHGSLTLRNWMETYKRPNLTSSPQRNLNVEEFDELVVAAHFGSHAFLAKFLERGLEDNCIRDESPAKAVK</sequence>
<dbReference type="EMBL" id="MU003519">
    <property type="protein sequence ID" value="KAF2467751.1"/>
    <property type="molecule type" value="Genomic_DNA"/>
</dbReference>
<reference evidence="1" key="1">
    <citation type="journal article" date="2020" name="Stud. Mycol.">
        <title>101 Dothideomycetes genomes: a test case for predicting lifestyles and emergence of pathogens.</title>
        <authorList>
            <person name="Haridas S."/>
            <person name="Albert R."/>
            <person name="Binder M."/>
            <person name="Bloem J."/>
            <person name="Labutti K."/>
            <person name="Salamov A."/>
            <person name="Andreopoulos B."/>
            <person name="Baker S."/>
            <person name="Barry K."/>
            <person name="Bills G."/>
            <person name="Bluhm B."/>
            <person name="Cannon C."/>
            <person name="Castanera R."/>
            <person name="Culley D."/>
            <person name="Daum C."/>
            <person name="Ezra D."/>
            <person name="Gonzalez J."/>
            <person name="Henrissat B."/>
            <person name="Kuo A."/>
            <person name="Liang C."/>
            <person name="Lipzen A."/>
            <person name="Lutzoni F."/>
            <person name="Magnuson J."/>
            <person name="Mondo S."/>
            <person name="Nolan M."/>
            <person name="Ohm R."/>
            <person name="Pangilinan J."/>
            <person name="Park H.-J."/>
            <person name="Ramirez L."/>
            <person name="Alfaro M."/>
            <person name="Sun H."/>
            <person name="Tritt A."/>
            <person name="Yoshinaga Y."/>
            <person name="Zwiers L.-H."/>
            <person name="Turgeon B."/>
            <person name="Goodwin S."/>
            <person name="Spatafora J."/>
            <person name="Crous P."/>
            <person name="Grigoriev I."/>
        </authorList>
    </citation>
    <scope>NUCLEOTIDE SEQUENCE</scope>
    <source>
        <strain evidence="1">ATCC 200398</strain>
    </source>
</reference>
<organism evidence="1 2">
    <name type="scientific">Lindgomyces ingoldianus</name>
    <dbReference type="NCBI Taxonomy" id="673940"/>
    <lineage>
        <taxon>Eukaryota</taxon>
        <taxon>Fungi</taxon>
        <taxon>Dikarya</taxon>
        <taxon>Ascomycota</taxon>
        <taxon>Pezizomycotina</taxon>
        <taxon>Dothideomycetes</taxon>
        <taxon>Pleosporomycetidae</taxon>
        <taxon>Pleosporales</taxon>
        <taxon>Lindgomycetaceae</taxon>
        <taxon>Lindgomyces</taxon>
    </lineage>
</organism>
<evidence type="ECO:0000313" key="1">
    <source>
        <dbReference type="EMBL" id="KAF2467751.1"/>
    </source>
</evidence>
<accession>A0ACB6QNM1</accession>
<protein>
    <submittedName>
        <fullName evidence="1">Uncharacterized protein</fullName>
    </submittedName>
</protein>
<proteinExistence type="predicted"/>
<dbReference type="Proteomes" id="UP000799755">
    <property type="component" value="Unassembled WGS sequence"/>
</dbReference>
<name>A0ACB6QNM1_9PLEO</name>